<evidence type="ECO:0000313" key="2">
    <source>
        <dbReference type="EMBL" id="SVD69950.1"/>
    </source>
</evidence>
<dbReference type="AlphaFoldDB" id="A0A382XGI4"/>
<keyword evidence="1" id="KW-1133">Transmembrane helix</keyword>
<sequence>MSLTSLVGPFGSGIITALGHTFSVSITGQQRQERARGTNGHVI</sequence>
<name>A0A382XGI4_9ZZZZ</name>
<feature type="non-terminal residue" evidence="2">
    <location>
        <position position="43"/>
    </location>
</feature>
<keyword evidence="1" id="KW-0812">Transmembrane</keyword>
<protein>
    <submittedName>
        <fullName evidence="2">Uncharacterized protein</fullName>
    </submittedName>
</protein>
<keyword evidence="1" id="KW-0472">Membrane</keyword>
<dbReference type="EMBL" id="UINC01167435">
    <property type="protein sequence ID" value="SVD69950.1"/>
    <property type="molecule type" value="Genomic_DNA"/>
</dbReference>
<feature type="transmembrane region" description="Helical" evidence="1">
    <location>
        <begin position="6"/>
        <end position="26"/>
    </location>
</feature>
<organism evidence="2">
    <name type="scientific">marine metagenome</name>
    <dbReference type="NCBI Taxonomy" id="408172"/>
    <lineage>
        <taxon>unclassified sequences</taxon>
        <taxon>metagenomes</taxon>
        <taxon>ecological metagenomes</taxon>
    </lineage>
</organism>
<proteinExistence type="predicted"/>
<gene>
    <name evidence="2" type="ORF">METZ01_LOCUS422804</name>
</gene>
<accession>A0A382XGI4</accession>
<reference evidence="2" key="1">
    <citation type="submission" date="2018-05" db="EMBL/GenBank/DDBJ databases">
        <authorList>
            <person name="Lanie J.A."/>
            <person name="Ng W.-L."/>
            <person name="Kazmierczak K.M."/>
            <person name="Andrzejewski T.M."/>
            <person name="Davidsen T.M."/>
            <person name="Wayne K.J."/>
            <person name="Tettelin H."/>
            <person name="Glass J.I."/>
            <person name="Rusch D."/>
            <person name="Podicherti R."/>
            <person name="Tsui H.-C.T."/>
            <person name="Winkler M.E."/>
        </authorList>
    </citation>
    <scope>NUCLEOTIDE SEQUENCE</scope>
</reference>
<evidence type="ECO:0000256" key="1">
    <source>
        <dbReference type="SAM" id="Phobius"/>
    </source>
</evidence>